<comment type="caution">
    <text evidence="2">The sequence shown here is derived from an EMBL/GenBank/DDBJ whole genome shotgun (WGS) entry which is preliminary data.</text>
</comment>
<reference evidence="2 3" key="1">
    <citation type="submission" date="2020-08" db="EMBL/GenBank/DDBJ databases">
        <title>Genomic Encyclopedia of Type Strains, Phase IV (KMG-IV): sequencing the most valuable type-strain genomes for metagenomic binning, comparative biology and taxonomic classification.</title>
        <authorList>
            <person name="Goeker M."/>
        </authorList>
    </citation>
    <scope>NUCLEOTIDE SEQUENCE [LARGE SCALE GENOMIC DNA]</scope>
    <source>
        <strain evidence="2 3">DSM 7051</strain>
    </source>
</reference>
<evidence type="ECO:0000313" key="3">
    <source>
        <dbReference type="Proteomes" id="UP000536262"/>
    </source>
</evidence>
<proteinExistence type="predicted"/>
<organism evidence="2 3">
    <name type="scientific">Aminobacter aganoensis</name>
    <dbReference type="NCBI Taxonomy" id="83264"/>
    <lineage>
        <taxon>Bacteria</taxon>
        <taxon>Pseudomonadati</taxon>
        <taxon>Pseudomonadota</taxon>
        <taxon>Alphaproteobacteria</taxon>
        <taxon>Hyphomicrobiales</taxon>
        <taxon>Phyllobacteriaceae</taxon>
        <taxon>Aminobacter</taxon>
    </lineage>
</organism>
<gene>
    <name evidence="2" type="ORF">GGR00_001520</name>
</gene>
<dbReference type="Proteomes" id="UP000536262">
    <property type="component" value="Unassembled WGS sequence"/>
</dbReference>
<protein>
    <submittedName>
        <fullName evidence="2">Transcriptional regulator with XRE-family HTH domain</fullName>
    </submittedName>
</protein>
<feature type="region of interest" description="Disordered" evidence="1">
    <location>
        <begin position="107"/>
        <end position="133"/>
    </location>
</feature>
<keyword evidence="3" id="KW-1185">Reference proteome</keyword>
<evidence type="ECO:0000256" key="1">
    <source>
        <dbReference type="SAM" id="MobiDB-lite"/>
    </source>
</evidence>
<name>A0A7X0F5Y8_9HYPH</name>
<dbReference type="AlphaFoldDB" id="A0A7X0F5Y8"/>
<dbReference type="EMBL" id="JACHOU010000002">
    <property type="protein sequence ID" value="MBB6353752.1"/>
    <property type="molecule type" value="Genomic_DNA"/>
</dbReference>
<accession>A0A7X0F5Y8</accession>
<sequence>MIAARLRECLRVLRWDAADLADQLGYNENEIASWLEGRAVAPLAVAAWLEALVKAYGALPLPRRNQRASMSDVRPIRLPIVEIATRANRHQEQNGMTAQLYYPRGATSGSAAVRPGPRLIPSRGGSNHESRPL</sequence>
<evidence type="ECO:0000313" key="2">
    <source>
        <dbReference type="EMBL" id="MBB6353752.1"/>
    </source>
</evidence>